<comment type="caution">
    <text evidence="2">The sequence shown here is derived from an EMBL/GenBank/DDBJ whole genome shotgun (WGS) entry which is preliminary data.</text>
</comment>
<dbReference type="Proteomes" id="UP001458880">
    <property type="component" value="Unassembled WGS sequence"/>
</dbReference>
<reference evidence="2 3" key="1">
    <citation type="journal article" date="2024" name="BMC Genomics">
        <title>De novo assembly and annotation of Popillia japonica's genome with initial clues to its potential as an invasive pest.</title>
        <authorList>
            <person name="Cucini C."/>
            <person name="Boschi S."/>
            <person name="Funari R."/>
            <person name="Cardaioli E."/>
            <person name="Iannotti N."/>
            <person name="Marturano G."/>
            <person name="Paoli F."/>
            <person name="Bruttini M."/>
            <person name="Carapelli A."/>
            <person name="Frati F."/>
            <person name="Nardi F."/>
        </authorList>
    </citation>
    <scope>NUCLEOTIDE SEQUENCE [LARGE SCALE GENOMIC DNA]</scope>
    <source>
        <strain evidence="2">DMR45628</strain>
    </source>
</reference>
<evidence type="ECO:0000313" key="3">
    <source>
        <dbReference type="Proteomes" id="UP001458880"/>
    </source>
</evidence>
<feature type="region of interest" description="Disordered" evidence="1">
    <location>
        <begin position="18"/>
        <end position="37"/>
    </location>
</feature>
<keyword evidence="3" id="KW-1185">Reference proteome</keyword>
<dbReference type="AlphaFoldDB" id="A0AAW1IRV1"/>
<sequence length="186" mass="21828">MEDIRELLIEKRIYDRFPPLDGRGKAPNPKKISEDDRNFVKEHIQKFPKYRSRYSRKDNPNKTSYLTIKKMYELLLAVEDDARRREIETQQELHQRKEEKAVEAKRNPKLIAQQSENNGTIVICFDLGNNKAYMYMWDESIAPSGSSEHENAPKGKAKQPRRTSIPVYTGSIEKDTEDLDHTELLF</sequence>
<evidence type="ECO:0000313" key="2">
    <source>
        <dbReference type="EMBL" id="KAK9692482.1"/>
    </source>
</evidence>
<proteinExistence type="predicted"/>
<feature type="region of interest" description="Disordered" evidence="1">
    <location>
        <begin position="144"/>
        <end position="173"/>
    </location>
</feature>
<organism evidence="2 3">
    <name type="scientific">Popillia japonica</name>
    <name type="common">Japanese beetle</name>
    <dbReference type="NCBI Taxonomy" id="7064"/>
    <lineage>
        <taxon>Eukaryota</taxon>
        <taxon>Metazoa</taxon>
        <taxon>Ecdysozoa</taxon>
        <taxon>Arthropoda</taxon>
        <taxon>Hexapoda</taxon>
        <taxon>Insecta</taxon>
        <taxon>Pterygota</taxon>
        <taxon>Neoptera</taxon>
        <taxon>Endopterygota</taxon>
        <taxon>Coleoptera</taxon>
        <taxon>Polyphaga</taxon>
        <taxon>Scarabaeiformia</taxon>
        <taxon>Scarabaeidae</taxon>
        <taxon>Rutelinae</taxon>
        <taxon>Popillia</taxon>
    </lineage>
</organism>
<protein>
    <submittedName>
        <fullName evidence="2">Uncharacterized protein</fullName>
    </submittedName>
</protein>
<gene>
    <name evidence="2" type="ORF">QE152_g35126</name>
</gene>
<accession>A0AAW1IRV1</accession>
<name>A0AAW1IRV1_POPJA</name>
<dbReference type="EMBL" id="JASPKY010000580">
    <property type="protein sequence ID" value="KAK9692482.1"/>
    <property type="molecule type" value="Genomic_DNA"/>
</dbReference>
<evidence type="ECO:0000256" key="1">
    <source>
        <dbReference type="SAM" id="MobiDB-lite"/>
    </source>
</evidence>